<evidence type="ECO:0000313" key="3">
    <source>
        <dbReference type="Proteomes" id="UP000256562"/>
    </source>
</evidence>
<dbReference type="KEGG" id="sfq:C7J90_08375"/>
<feature type="compositionally biased region" description="Basic and acidic residues" evidence="1">
    <location>
        <begin position="25"/>
        <end position="34"/>
    </location>
</feature>
<accession>A0A2K3Z7R8</accession>
<comment type="caution">
    <text evidence="2">The sequence shown here is derived from an EMBL/GenBank/DDBJ whole genome shotgun (WGS) entry which is preliminary data.</text>
</comment>
<dbReference type="Proteomes" id="UP000256562">
    <property type="component" value="Unassembled WGS sequence"/>
</dbReference>
<dbReference type="EMBL" id="QKXQ01000765">
    <property type="protein sequence ID" value="REH88178.1"/>
    <property type="molecule type" value="Genomic_DNA"/>
</dbReference>
<reference evidence="2 3" key="1">
    <citation type="journal article" date="2018" name="Vet. Microbiol.">
        <title>Characterisation of Staphylococcus felis isolated from cats using whole genome sequencing.</title>
        <authorList>
            <person name="Worthing K."/>
            <person name="Pang S."/>
            <person name="Trott D.J."/>
            <person name="Abraham S."/>
            <person name="Coombs G.W."/>
            <person name="Jordan D."/>
            <person name="McIntyre L."/>
            <person name="Davies M.R."/>
            <person name="Norris J."/>
        </authorList>
    </citation>
    <scope>NUCLEOTIDE SEQUENCE [LARGE SCALE GENOMIC DNA]</scope>
    <source>
        <strain evidence="2 3">F9</strain>
    </source>
</reference>
<organism evidence="2 3">
    <name type="scientific">Staphylococcus felis</name>
    <dbReference type="NCBI Taxonomy" id="46127"/>
    <lineage>
        <taxon>Bacteria</taxon>
        <taxon>Bacillati</taxon>
        <taxon>Bacillota</taxon>
        <taxon>Bacilli</taxon>
        <taxon>Bacillales</taxon>
        <taxon>Staphylococcaceae</taxon>
        <taxon>Staphylococcus</taxon>
    </lineage>
</organism>
<dbReference type="AlphaFoldDB" id="A0A2K3Z7R8"/>
<protein>
    <submittedName>
        <fullName evidence="2">Uncharacterized protein</fullName>
    </submittedName>
</protein>
<evidence type="ECO:0000256" key="1">
    <source>
        <dbReference type="SAM" id="MobiDB-lite"/>
    </source>
</evidence>
<name>A0A2K3Z7R8_9STAP</name>
<proteinExistence type="predicted"/>
<dbReference type="GeneID" id="48058238"/>
<dbReference type="RefSeq" id="WP_103210386.1">
    <property type="nucleotide sequence ID" value="NZ_CAJUZQ010000024.1"/>
</dbReference>
<gene>
    <name evidence="2" type="ORF">DOS83_14415</name>
</gene>
<feature type="region of interest" description="Disordered" evidence="1">
    <location>
        <begin position="1"/>
        <end position="65"/>
    </location>
</feature>
<evidence type="ECO:0000313" key="2">
    <source>
        <dbReference type="EMBL" id="REH88178.1"/>
    </source>
</evidence>
<sequence length="65" mass="7630">MDKDNKKQNTPPKQSDRVGAGGGNFEKRSNEPLKKNYRNHNQEHILPSESRLEQMFGDDYKKNRK</sequence>